<dbReference type="PANTHER" id="PTHR45527">
    <property type="entry name" value="NONRIBOSOMAL PEPTIDE SYNTHETASE"/>
    <property type="match status" value="1"/>
</dbReference>
<gene>
    <name evidence="2" type="ordered locus">RUM_00850</name>
</gene>
<dbReference type="OrthoDB" id="9765680at2"/>
<dbReference type="PANTHER" id="PTHR45527:SF1">
    <property type="entry name" value="FATTY ACID SYNTHASE"/>
    <property type="match status" value="1"/>
</dbReference>
<evidence type="ECO:0000313" key="2">
    <source>
        <dbReference type="EMBL" id="CBL16359.1"/>
    </source>
</evidence>
<dbReference type="STRING" id="213810.RUM_00850"/>
<dbReference type="BioCyc" id="RCHA213810:RUM_RS00420-MONOMER"/>
<dbReference type="Gene3D" id="3.30.559.30">
    <property type="entry name" value="Nonribosomal peptide synthetase, condensation domain"/>
    <property type="match status" value="1"/>
</dbReference>
<dbReference type="GO" id="GO:0003824">
    <property type="term" value="F:catalytic activity"/>
    <property type="evidence" value="ECO:0007669"/>
    <property type="project" value="InterPro"/>
</dbReference>
<dbReference type="GeneID" id="83154946"/>
<dbReference type="Proteomes" id="UP000007054">
    <property type="component" value="Chromosome"/>
</dbReference>
<dbReference type="GO" id="GO:0008610">
    <property type="term" value="P:lipid biosynthetic process"/>
    <property type="evidence" value="ECO:0007669"/>
    <property type="project" value="UniProtKB-ARBA"/>
</dbReference>
<dbReference type="GO" id="GO:0005737">
    <property type="term" value="C:cytoplasm"/>
    <property type="evidence" value="ECO:0007669"/>
    <property type="project" value="TreeGrafter"/>
</dbReference>
<dbReference type="InterPro" id="IPR023213">
    <property type="entry name" value="CAT-like_dom_sf"/>
</dbReference>
<dbReference type="RefSeq" id="WP_015557267.1">
    <property type="nucleotide sequence ID" value="NC_021039.1"/>
</dbReference>
<dbReference type="InterPro" id="IPR001242">
    <property type="entry name" value="Condensation_dom"/>
</dbReference>
<dbReference type="HOGENOM" id="CLU_629881_0_0_9"/>
<reference evidence="2" key="1">
    <citation type="submission" date="2010-03" db="EMBL/GenBank/DDBJ databases">
        <title>The genome sequence of Ruminococcus sp. 18P13.</title>
        <authorList>
            <consortium name="metaHIT consortium -- http://www.metahit.eu/"/>
            <person name="Pajon A."/>
            <person name="Turner K."/>
            <person name="Parkhill J."/>
            <person name="Bernalier A."/>
        </authorList>
    </citation>
    <scope>NUCLEOTIDE SEQUENCE [LARGE SCALE GENOMIC DNA]</scope>
    <source>
        <strain evidence="2">Type strain: 18P13</strain>
    </source>
</reference>
<protein>
    <submittedName>
        <fullName evidence="2">Condensation domain</fullName>
    </submittedName>
</protein>
<dbReference type="GO" id="GO:0044550">
    <property type="term" value="P:secondary metabolite biosynthetic process"/>
    <property type="evidence" value="ECO:0007669"/>
    <property type="project" value="TreeGrafter"/>
</dbReference>
<dbReference type="EMBL" id="FP929052">
    <property type="protein sequence ID" value="CBL16359.1"/>
    <property type="molecule type" value="Genomic_DNA"/>
</dbReference>
<evidence type="ECO:0000313" key="3">
    <source>
        <dbReference type="Proteomes" id="UP000007054"/>
    </source>
</evidence>
<dbReference type="PATRIC" id="fig|213810.4.peg.673"/>
<evidence type="ECO:0000259" key="1">
    <source>
        <dbReference type="Pfam" id="PF00668"/>
    </source>
</evidence>
<sequence>MEEQQKYYVDENGQWEFPLGLRQLAMVQMDLNGRNKYGQDSGVGNVGNGLRMRFPIDRQRLEQSIQRVVDENDALRLILVQKGDTYTQRVLAHYQFQLQVYEAQGDTEQERLQSAVAIASKQVNTVIDWFNQPSFRIFLVQLAENDYLFVWLAHHWIGDGSTTGLIMDQVFRYYEHPDAPKPETDTYLHFLRDETAFFQSDKGKKQLAYWKQEVEGYQMLDITKAAVGAPASGYDHMYQIDRSGVEQLAQRYHTSMFNVILLAYHLGVAYLLDNPDTIIGVTSANRTSKRYFRTMGYIAHSLQHRMRIREEDKLADLLEASKDTFSKNMANLAAGHYYDRTQFCLTYQNFVAGAETSEKQLEKVPIPTKRSVEQFFLLVFEGADKLALAMVGNGLIYTEHFLESLKGYMESVVALLSQQPDATLAQLRAYYEKNQ</sequence>
<keyword evidence="3" id="KW-1185">Reference proteome</keyword>
<proteinExistence type="predicted"/>
<organism evidence="2 3">
    <name type="scientific">Ruminococcus champanellensis (strain DSM 18848 / JCM 17042 / KCTC 15320 / 18P13)</name>
    <dbReference type="NCBI Taxonomy" id="213810"/>
    <lineage>
        <taxon>Bacteria</taxon>
        <taxon>Bacillati</taxon>
        <taxon>Bacillota</taxon>
        <taxon>Clostridia</taxon>
        <taxon>Eubacteriales</taxon>
        <taxon>Oscillospiraceae</taxon>
        <taxon>Ruminococcus</taxon>
    </lineage>
</organism>
<feature type="domain" description="Condensation" evidence="1">
    <location>
        <begin position="50"/>
        <end position="426"/>
    </location>
</feature>
<name>D4L9R4_RUMC1</name>
<dbReference type="GO" id="GO:0031177">
    <property type="term" value="F:phosphopantetheine binding"/>
    <property type="evidence" value="ECO:0007669"/>
    <property type="project" value="TreeGrafter"/>
</dbReference>
<dbReference type="KEGG" id="rch:RUM_00850"/>
<dbReference type="AlphaFoldDB" id="D4L9R4"/>
<dbReference type="GO" id="GO:0043041">
    <property type="term" value="P:amino acid activation for nonribosomal peptide biosynthetic process"/>
    <property type="evidence" value="ECO:0007669"/>
    <property type="project" value="TreeGrafter"/>
</dbReference>
<dbReference type="Pfam" id="PF00668">
    <property type="entry name" value="Condensation"/>
    <property type="match status" value="1"/>
</dbReference>
<accession>D4L9R4</accession>
<dbReference type="Gene3D" id="3.30.559.10">
    <property type="entry name" value="Chloramphenicol acetyltransferase-like domain"/>
    <property type="match status" value="1"/>
</dbReference>
<dbReference type="SUPFAM" id="SSF52777">
    <property type="entry name" value="CoA-dependent acyltransferases"/>
    <property type="match status" value="2"/>
</dbReference>
<reference evidence="2" key="2">
    <citation type="submission" date="2010-03" db="EMBL/GenBank/DDBJ databases">
        <authorList>
            <person name="Pajon A."/>
        </authorList>
    </citation>
    <scope>NUCLEOTIDE SEQUENCE</scope>
    <source>
        <strain evidence="2">Type strain: 18P13</strain>
    </source>
</reference>